<dbReference type="RefSeq" id="XP_004344840.1">
    <property type="nucleotide sequence ID" value="XM_004344790.1"/>
</dbReference>
<accession>L8H7A8</accession>
<dbReference type="EMBL" id="KB007908">
    <property type="protein sequence ID" value="ELR21097.1"/>
    <property type="molecule type" value="Genomic_DNA"/>
</dbReference>
<dbReference type="SMART" id="SM00577">
    <property type="entry name" value="CPDc"/>
    <property type="match status" value="1"/>
</dbReference>
<keyword evidence="1" id="KW-0813">Transport</keyword>
<sequence>MSGRFASTTAEGVQASGSGRARITAIGVLIAAVGGVTGVVYAAEGGNQGEEAGLFANLKKKFTAQTNKLLNIDENKKILPDAHPPPYGKPITVVISDDVLLVQEYQPLSGGMLTKKRPGVEFFLAQLSQDYELVIWSLQQVMSFGPVIEKLDPNHHAAHRVYVDATVVNAEGMNVKDLKFLNRPLDKTIVLDISPDHVVQKENLIVAPKYDGRLEDVYLLEMLNFFRLLAASSKSQSGVPDVRNWVAAMNKKGPQYFKELYADAVKKAKDRAEEERKKREEQLQMRDVGNTGRKW</sequence>
<proteinExistence type="inferred from homology"/>
<feature type="compositionally biased region" description="Basic and acidic residues" evidence="2">
    <location>
        <begin position="271"/>
        <end position="284"/>
    </location>
</feature>
<dbReference type="STRING" id="1257118.L8H7A8"/>
<dbReference type="CDD" id="cd07521">
    <property type="entry name" value="HAD_FCP1-like"/>
    <property type="match status" value="1"/>
</dbReference>
<keyword evidence="1" id="KW-0496">Mitochondrion</keyword>
<keyword evidence="1" id="KW-0809">Transit peptide</keyword>
<dbReference type="VEuPathDB" id="AmoebaDB:ACA1_282730"/>
<keyword evidence="1" id="KW-0653">Protein transport</keyword>
<organism evidence="4 5">
    <name type="scientific">Acanthamoeba castellanii (strain ATCC 30010 / Neff)</name>
    <dbReference type="NCBI Taxonomy" id="1257118"/>
    <lineage>
        <taxon>Eukaryota</taxon>
        <taxon>Amoebozoa</taxon>
        <taxon>Discosea</taxon>
        <taxon>Longamoebia</taxon>
        <taxon>Centramoebida</taxon>
        <taxon>Acanthamoebidae</taxon>
        <taxon>Acanthamoeba</taxon>
    </lineage>
</organism>
<dbReference type="SUPFAM" id="SSF56784">
    <property type="entry name" value="HAD-like"/>
    <property type="match status" value="1"/>
</dbReference>
<dbReference type="GeneID" id="14921974"/>
<dbReference type="OrthoDB" id="287041at2759"/>
<protein>
    <recommendedName>
        <fullName evidence="1">Mitochondrial import inner membrane translocase subunit TIM50</fullName>
    </recommendedName>
</protein>
<reference evidence="4 5" key="1">
    <citation type="journal article" date="2013" name="Genome Biol.">
        <title>Genome of Acanthamoeba castellanii highlights extensive lateral gene transfer and early evolution of tyrosine kinase signaling.</title>
        <authorList>
            <person name="Clarke M."/>
            <person name="Lohan A.J."/>
            <person name="Liu B."/>
            <person name="Lagkouvardos I."/>
            <person name="Roy S."/>
            <person name="Zafar N."/>
            <person name="Bertelli C."/>
            <person name="Schilde C."/>
            <person name="Kianianmomeni A."/>
            <person name="Burglin T.R."/>
            <person name="Frech C."/>
            <person name="Turcotte B."/>
            <person name="Kopec K.O."/>
            <person name="Synnott J.M."/>
            <person name="Choo C."/>
            <person name="Paponov I."/>
            <person name="Finkler A."/>
            <person name="Soon Heng Tan C."/>
            <person name="Hutchins A.P."/>
            <person name="Weinmeier T."/>
            <person name="Rattei T."/>
            <person name="Chu J.S."/>
            <person name="Gimenez G."/>
            <person name="Irimia M."/>
            <person name="Rigden D.J."/>
            <person name="Fitzpatrick D.A."/>
            <person name="Lorenzo-Morales J."/>
            <person name="Bateman A."/>
            <person name="Chiu C.H."/>
            <person name="Tang P."/>
            <person name="Hegemann P."/>
            <person name="Fromm H."/>
            <person name="Raoult D."/>
            <person name="Greub G."/>
            <person name="Miranda-Saavedra D."/>
            <person name="Chen N."/>
            <person name="Nash P."/>
            <person name="Ginger M.L."/>
            <person name="Horn M."/>
            <person name="Schaap P."/>
            <person name="Caler L."/>
            <person name="Loftus B."/>
        </authorList>
    </citation>
    <scope>NUCLEOTIDE SEQUENCE [LARGE SCALE GENOMIC DNA]</scope>
    <source>
        <strain evidence="4 5">Neff</strain>
    </source>
</reference>
<comment type="similarity">
    <text evidence="1">Belongs to the TIM50 family.</text>
</comment>
<dbReference type="Gene3D" id="3.40.50.1000">
    <property type="entry name" value="HAD superfamily/HAD-like"/>
    <property type="match status" value="1"/>
</dbReference>
<name>L8H7A8_ACACF</name>
<dbReference type="InterPro" id="IPR004274">
    <property type="entry name" value="FCP1_dom"/>
</dbReference>
<evidence type="ECO:0000256" key="2">
    <source>
        <dbReference type="SAM" id="MobiDB-lite"/>
    </source>
</evidence>
<dbReference type="PROSITE" id="PS50969">
    <property type="entry name" value="FCP1"/>
    <property type="match status" value="1"/>
</dbReference>
<dbReference type="InterPro" id="IPR023214">
    <property type="entry name" value="HAD_sf"/>
</dbReference>
<evidence type="ECO:0000313" key="4">
    <source>
        <dbReference type="EMBL" id="ELR21097.1"/>
    </source>
</evidence>
<comment type="subcellular location">
    <subcellularLocation>
        <location evidence="1">Mitochondrion inner membrane</location>
        <topology evidence="1">Single-pass membrane protein</topology>
    </subcellularLocation>
</comment>
<dbReference type="PANTHER" id="PTHR12210">
    <property type="entry name" value="DULLARD PROTEIN PHOSPHATASE"/>
    <property type="match status" value="1"/>
</dbReference>
<dbReference type="GO" id="GO:0015031">
    <property type="term" value="P:protein transport"/>
    <property type="evidence" value="ECO:0007669"/>
    <property type="project" value="UniProtKB-KW"/>
</dbReference>
<evidence type="ECO:0000313" key="5">
    <source>
        <dbReference type="Proteomes" id="UP000011083"/>
    </source>
</evidence>
<dbReference type="InterPro" id="IPR036412">
    <property type="entry name" value="HAD-like_sf"/>
</dbReference>
<evidence type="ECO:0000256" key="1">
    <source>
        <dbReference type="RuleBase" id="RU365079"/>
    </source>
</evidence>
<dbReference type="KEGG" id="acan:ACA1_282730"/>
<gene>
    <name evidence="4" type="ORF">ACA1_282730</name>
</gene>
<feature type="domain" description="FCP1 homology" evidence="3">
    <location>
        <begin position="86"/>
        <end position="229"/>
    </location>
</feature>
<dbReference type="Proteomes" id="UP000011083">
    <property type="component" value="Unassembled WGS sequence"/>
</dbReference>
<dbReference type="GO" id="GO:0005744">
    <property type="term" value="C:TIM23 mitochondrial import inner membrane translocase complex"/>
    <property type="evidence" value="ECO:0007669"/>
    <property type="project" value="UniProtKB-UniRule"/>
</dbReference>
<keyword evidence="5" id="KW-1185">Reference proteome</keyword>
<comment type="subunit">
    <text evidence="1">Component of the TIM23 complex.</text>
</comment>
<dbReference type="Pfam" id="PF03031">
    <property type="entry name" value="NIF"/>
    <property type="match status" value="1"/>
</dbReference>
<comment type="function">
    <text evidence="1">Essential component of the TIM23 complex, a complex that mediates the translocation of transit peptide-containing proteins across the mitochondrial inner membrane.</text>
</comment>
<dbReference type="InterPro" id="IPR050365">
    <property type="entry name" value="TIM50"/>
</dbReference>
<keyword evidence="1" id="KW-0811">Translocation</keyword>
<evidence type="ECO:0000259" key="3">
    <source>
        <dbReference type="PROSITE" id="PS50969"/>
    </source>
</evidence>
<dbReference type="AlphaFoldDB" id="L8H7A8"/>
<feature type="region of interest" description="Disordered" evidence="2">
    <location>
        <begin position="271"/>
        <end position="295"/>
    </location>
</feature>